<sequence>MVVVGRVHAVQLGQGPEARPPVAQEVVVQVGPRGRGPRRAQAAGEGAGALVAVDVQRVVGAAVPVLVRLVLLHLDHHGHVALAGGGRRLEVEGEGLLHHGVEGRVGVGVEVGVRVAEQGAVADQRILLVSFPHHEEDHDD</sequence>
<gene>
    <name evidence="1" type="ORF">EYF80_057000</name>
</gene>
<dbReference type="AlphaFoldDB" id="A0A4Z2EVH0"/>
<dbReference type="Proteomes" id="UP000314294">
    <property type="component" value="Unassembled WGS sequence"/>
</dbReference>
<evidence type="ECO:0000313" key="1">
    <source>
        <dbReference type="EMBL" id="TNN32838.1"/>
    </source>
</evidence>
<name>A0A4Z2EVH0_9TELE</name>
<comment type="caution">
    <text evidence="1">The sequence shown here is derived from an EMBL/GenBank/DDBJ whole genome shotgun (WGS) entry which is preliminary data.</text>
</comment>
<dbReference type="EMBL" id="SRLO01002475">
    <property type="protein sequence ID" value="TNN32838.1"/>
    <property type="molecule type" value="Genomic_DNA"/>
</dbReference>
<proteinExistence type="predicted"/>
<protein>
    <submittedName>
        <fullName evidence="1">Uncharacterized protein</fullName>
    </submittedName>
</protein>
<evidence type="ECO:0000313" key="2">
    <source>
        <dbReference type="Proteomes" id="UP000314294"/>
    </source>
</evidence>
<keyword evidence="2" id="KW-1185">Reference proteome</keyword>
<accession>A0A4Z2EVH0</accession>
<reference evidence="1 2" key="1">
    <citation type="submission" date="2019-03" db="EMBL/GenBank/DDBJ databases">
        <title>First draft genome of Liparis tanakae, snailfish: a comprehensive survey of snailfish specific genes.</title>
        <authorList>
            <person name="Kim W."/>
            <person name="Song I."/>
            <person name="Jeong J.-H."/>
            <person name="Kim D."/>
            <person name="Kim S."/>
            <person name="Ryu S."/>
            <person name="Song J.Y."/>
            <person name="Lee S.K."/>
        </authorList>
    </citation>
    <scope>NUCLEOTIDE SEQUENCE [LARGE SCALE GENOMIC DNA]</scope>
    <source>
        <tissue evidence="1">Muscle</tissue>
    </source>
</reference>
<organism evidence="1 2">
    <name type="scientific">Liparis tanakae</name>
    <name type="common">Tanaka's snailfish</name>
    <dbReference type="NCBI Taxonomy" id="230148"/>
    <lineage>
        <taxon>Eukaryota</taxon>
        <taxon>Metazoa</taxon>
        <taxon>Chordata</taxon>
        <taxon>Craniata</taxon>
        <taxon>Vertebrata</taxon>
        <taxon>Euteleostomi</taxon>
        <taxon>Actinopterygii</taxon>
        <taxon>Neopterygii</taxon>
        <taxon>Teleostei</taxon>
        <taxon>Neoteleostei</taxon>
        <taxon>Acanthomorphata</taxon>
        <taxon>Eupercaria</taxon>
        <taxon>Perciformes</taxon>
        <taxon>Cottioidei</taxon>
        <taxon>Cottales</taxon>
        <taxon>Liparidae</taxon>
        <taxon>Liparis</taxon>
    </lineage>
</organism>